<sequence length="149" mass="16179">MRRVLITAVACVLLAGCSATPPPPDVTFYADGNAIRATPQILCDIAERKCDENADAVVGLKIRPGKVVQVSVSSEIAEEPWGVLFSYLDREGKRVDASSRVFLPANKQHAYTLELPDSADQLLFAAVQKLAVVNGDQLLRVGQWVMEVN</sequence>
<dbReference type="Pfam" id="PF10969">
    <property type="entry name" value="DUF2771"/>
    <property type="match status" value="1"/>
</dbReference>
<evidence type="ECO:0000313" key="3">
    <source>
        <dbReference type="Proteomes" id="UP000734823"/>
    </source>
</evidence>
<dbReference type="EMBL" id="JABVED010000003">
    <property type="protein sequence ID" value="MBC6447213.1"/>
    <property type="molecule type" value="Genomic_DNA"/>
</dbReference>
<dbReference type="RefSeq" id="WP_187219685.1">
    <property type="nucleotide sequence ID" value="NZ_JABVED010000003.1"/>
</dbReference>
<name>A0ABR7L3X2_9PSEU</name>
<reference evidence="2 3" key="1">
    <citation type="submission" date="2020-06" db="EMBL/GenBank/DDBJ databases">
        <title>Actinokineospora xiongansis sp. nov., isolated from soil of Baiyangdian.</title>
        <authorList>
            <person name="Zhang X."/>
        </authorList>
    </citation>
    <scope>NUCLEOTIDE SEQUENCE [LARGE SCALE GENOMIC DNA]</scope>
    <source>
        <strain evidence="2 3">HBU206404</strain>
    </source>
</reference>
<keyword evidence="1" id="KW-0732">Signal</keyword>
<accession>A0ABR7L3X2</accession>
<comment type="caution">
    <text evidence="2">The sequence shown here is derived from an EMBL/GenBank/DDBJ whole genome shotgun (WGS) entry which is preliminary data.</text>
</comment>
<evidence type="ECO:0000256" key="1">
    <source>
        <dbReference type="SAM" id="SignalP"/>
    </source>
</evidence>
<keyword evidence="3" id="KW-1185">Reference proteome</keyword>
<proteinExistence type="predicted"/>
<dbReference type="InterPro" id="IPR024495">
    <property type="entry name" value="DUF2771"/>
</dbReference>
<feature type="signal peptide" evidence="1">
    <location>
        <begin position="1"/>
        <end position="19"/>
    </location>
</feature>
<protein>
    <submittedName>
        <fullName evidence="2">DUF2771 family protein</fullName>
    </submittedName>
</protein>
<dbReference type="PROSITE" id="PS51257">
    <property type="entry name" value="PROKAR_LIPOPROTEIN"/>
    <property type="match status" value="1"/>
</dbReference>
<organism evidence="2 3">
    <name type="scientific">Actinokineospora xionganensis</name>
    <dbReference type="NCBI Taxonomy" id="2684470"/>
    <lineage>
        <taxon>Bacteria</taxon>
        <taxon>Bacillati</taxon>
        <taxon>Actinomycetota</taxon>
        <taxon>Actinomycetes</taxon>
        <taxon>Pseudonocardiales</taxon>
        <taxon>Pseudonocardiaceae</taxon>
        <taxon>Actinokineospora</taxon>
    </lineage>
</organism>
<dbReference type="Proteomes" id="UP000734823">
    <property type="component" value="Unassembled WGS sequence"/>
</dbReference>
<feature type="chain" id="PRO_5045635814" evidence="1">
    <location>
        <begin position="20"/>
        <end position="149"/>
    </location>
</feature>
<evidence type="ECO:0000313" key="2">
    <source>
        <dbReference type="EMBL" id="MBC6447213.1"/>
    </source>
</evidence>
<gene>
    <name evidence="2" type="ORF">GPZ80_08515</name>
</gene>